<evidence type="ECO:0000259" key="2">
    <source>
        <dbReference type="Pfam" id="PF01551"/>
    </source>
</evidence>
<feature type="transmembrane region" description="Helical" evidence="1">
    <location>
        <begin position="56"/>
        <end position="77"/>
    </location>
</feature>
<keyword evidence="4" id="KW-1185">Reference proteome</keyword>
<dbReference type="InterPro" id="IPR016047">
    <property type="entry name" value="M23ase_b-sheet_dom"/>
</dbReference>
<feature type="transmembrane region" description="Helical" evidence="1">
    <location>
        <begin position="97"/>
        <end position="119"/>
    </location>
</feature>
<feature type="transmembrane region" description="Helical" evidence="1">
    <location>
        <begin position="6"/>
        <end position="24"/>
    </location>
</feature>
<dbReference type="Proteomes" id="UP000198618">
    <property type="component" value="Unassembled WGS sequence"/>
</dbReference>
<dbReference type="CDD" id="cd12797">
    <property type="entry name" value="M23_peptidase"/>
    <property type="match status" value="1"/>
</dbReference>
<dbReference type="AlphaFoldDB" id="A0A1I0F095"/>
<feature type="domain" description="M23ase beta-sheet core" evidence="2">
    <location>
        <begin position="187"/>
        <end position="280"/>
    </location>
</feature>
<dbReference type="SUPFAM" id="SSF51261">
    <property type="entry name" value="Duplicated hybrid motif"/>
    <property type="match status" value="1"/>
</dbReference>
<keyword evidence="1" id="KW-0472">Membrane</keyword>
<dbReference type="RefSeq" id="WP_090870835.1">
    <property type="nucleotide sequence ID" value="NZ_FOHE01000013.1"/>
</dbReference>
<name>A0A1I0F095_9BACI</name>
<keyword evidence="1" id="KW-0812">Transmembrane</keyword>
<sequence length="299" mass="33842">MTFSIIQVFVINLLLPIGFLIILWKAKVQSKLEWVTFLLTAWTVFIWLFLSGPWDWLSYYLRIIFPLLLIIVTFLSWRKIKHQEVKIESKSKHRLSVGINLVLAFLFGMYSTLSISGLFTSDDAIELNFPLQDGVYYVGQGGSHEMINYHHAYEPQQYALDVVKLNSLGTRASGIYPDELEKYAIFGDNLYSPCEGNVVETRDGLSDLIPPDSNPEQPEGNYVALQCEQSEAILYIAHMQKGSISVEVDDAVTEETVIGKVGNSGNTSEPHLHIHAEKDGVGIPLKFNKRFLTRNGIIW</sequence>
<dbReference type="EMBL" id="FOHE01000013">
    <property type="protein sequence ID" value="SET50801.1"/>
    <property type="molecule type" value="Genomic_DNA"/>
</dbReference>
<dbReference type="STRING" id="930131.SAMN05216389_11331"/>
<dbReference type="Gene3D" id="2.70.70.10">
    <property type="entry name" value="Glucose Permease (Domain IIA)"/>
    <property type="match status" value="1"/>
</dbReference>
<evidence type="ECO:0000313" key="4">
    <source>
        <dbReference type="Proteomes" id="UP000198618"/>
    </source>
</evidence>
<evidence type="ECO:0000256" key="1">
    <source>
        <dbReference type="SAM" id="Phobius"/>
    </source>
</evidence>
<organism evidence="3 4">
    <name type="scientific">Oceanobacillus limi</name>
    <dbReference type="NCBI Taxonomy" id="930131"/>
    <lineage>
        <taxon>Bacteria</taxon>
        <taxon>Bacillati</taxon>
        <taxon>Bacillota</taxon>
        <taxon>Bacilli</taxon>
        <taxon>Bacillales</taxon>
        <taxon>Bacillaceae</taxon>
        <taxon>Oceanobacillus</taxon>
    </lineage>
</organism>
<dbReference type="Pfam" id="PF01551">
    <property type="entry name" value="Peptidase_M23"/>
    <property type="match status" value="1"/>
</dbReference>
<dbReference type="InterPro" id="IPR011055">
    <property type="entry name" value="Dup_hybrid_motif"/>
</dbReference>
<feature type="transmembrane region" description="Helical" evidence="1">
    <location>
        <begin position="31"/>
        <end position="50"/>
    </location>
</feature>
<dbReference type="OrthoDB" id="9809488at2"/>
<protein>
    <submittedName>
        <fullName evidence="3">Peptidase family M23</fullName>
    </submittedName>
</protein>
<gene>
    <name evidence="3" type="ORF">SAMN05216389_11331</name>
</gene>
<evidence type="ECO:0000313" key="3">
    <source>
        <dbReference type="EMBL" id="SET50801.1"/>
    </source>
</evidence>
<keyword evidence="1" id="KW-1133">Transmembrane helix</keyword>
<proteinExistence type="predicted"/>
<reference evidence="3 4" key="1">
    <citation type="submission" date="2016-10" db="EMBL/GenBank/DDBJ databases">
        <authorList>
            <person name="de Groot N.N."/>
        </authorList>
    </citation>
    <scope>NUCLEOTIDE SEQUENCE [LARGE SCALE GENOMIC DNA]</scope>
    <source>
        <strain evidence="3 4">IBRC-M 10780</strain>
    </source>
</reference>
<accession>A0A1I0F095</accession>